<dbReference type="Pfam" id="PF11188">
    <property type="entry name" value="DUF2975"/>
    <property type="match status" value="1"/>
</dbReference>
<proteinExistence type="predicted"/>
<keyword evidence="1" id="KW-1133">Transmembrane helix</keyword>
<accession>A0A2N3IFD0</accession>
<evidence type="ECO:0000313" key="2">
    <source>
        <dbReference type="EMBL" id="PKQ69005.1"/>
    </source>
</evidence>
<reference evidence="2 3" key="1">
    <citation type="journal article" date="2017" name="Front. Microbiol.">
        <title>Labilibaculum manganireducens gen. nov., sp. nov. and Labilibaculum filiforme sp. nov., Novel Bacteroidetes Isolated from Subsurface Sediments of the Baltic Sea.</title>
        <authorList>
            <person name="Vandieken V."/>
            <person name="Marshall I.P."/>
            <person name="Niemann H."/>
            <person name="Engelen B."/>
            <person name="Cypionka H."/>
        </authorList>
    </citation>
    <scope>NUCLEOTIDE SEQUENCE [LARGE SCALE GENOMIC DNA]</scope>
    <source>
        <strain evidence="2 3">59.10-2M</strain>
    </source>
</reference>
<keyword evidence="1" id="KW-0472">Membrane</keyword>
<evidence type="ECO:0000256" key="1">
    <source>
        <dbReference type="SAM" id="Phobius"/>
    </source>
</evidence>
<keyword evidence="3" id="KW-1185">Reference proteome</keyword>
<dbReference type="InterPro" id="IPR021354">
    <property type="entry name" value="DUF2975"/>
</dbReference>
<dbReference type="RefSeq" id="WP_101308060.1">
    <property type="nucleotide sequence ID" value="NZ_CAXXEE010000003.1"/>
</dbReference>
<feature type="transmembrane region" description="Helical" evidence="1">
    <location>
        <begin position="181"/>
        <end position="198"/>
    </location>
</feature>
<protein>
    <recommendedName>
        <fullName evidence="4">DUF2975 domain-containing protein</fullName>
    </recommendedName>
</protein>
<feature type="transmembrane region" description="Helical" evidence="1">
    <location>
        <begin position="140"/>
        <end position="161"/>
    </location>
</feature>
<feature type="transmembrane region" description="Helical" evidence="1">
    <location>
        <begin position="88"/>
        <end position="108"/>
    </location>
</feature>
<organism evidence="2 3">
    <name type="scientific">Labilibaculum manganireducens</name>
    <dbReference type="NCBI Taxonomy" id="1940525"/>
    <lineage>
        <taxon>Bacteria</taxon>
        <taxon>Pseudomonadati</taxon>
        <taxon>Bacteroidota</taxon>
        <taxon>Bacteroidia</taxon>
        <taxon>Marinilabiliales</taxon>
        <taxon>Marinifilaceae</taxon>
        <taxon>Labilibaculum</taxon>
    </lineage>
</organism>
<comment type="caution">
    <text evidence="2">The sequence shown here is derived from an EMBL/GenBank/DDBJ whole genome shotgun (WGS) entry which is preliminary data.</text>
</comment>
<sequence length="212" mass="24488">MKSNRRVLKHLASSFYLFYIISLLGLVGAVLSFFMDLIFDWDGAVEMRFKVISSFVELPTSFTMLDGSKFNGVGEFYILPRVLEIDNLSYWILSWLDQFMLFGVAVFLTRQLKEVFESISLASKSNLFFVRKNYTRIKRVGLVLIIFCIYMFIESTIYSYLFLKDLHVMDIAIHVNPDFSVLFGIFPALIVLAIAQVYKAGIEMKEESDLVI</sequence>
<dbReference type="AlphaFoldDB" id="A0A2N3IFD0"/>
<name>A0A2N3IFD0_9BACT</name>
<keyword evidence="1" id="KW-0812">Transmembrane</keyword>
<dbReference type="EMBL" id="MVDE01000002">
    <property type="protein sequence ID" value="PKQ69005.1"/>
    <property type="molecule type" value="Genomic_DNA"/>
</dbReference>
<feature type="transmembrane region" description="Helical" evidence="1">
    <location>
        <begin position="16"/>
        <end position="39"/>
    </location>
</feature>
<evidence type="ECO:0000313" key="3">
    <source>
        <dbReference type="Proteomes" id="UP000233618"/>
    </source>
</evidence>
<dbReference type="Proteomes" id="UP000233618">
    <property type="component" value="Unassembled WGS sequence"/>
</dbReference>
<gene>
    <name evidence="2" type="ORF">BZG01_01485</name>
</gene>
<evidence type="ECO:0008006" key="4">
    <source>
        <dbReference type="Google" id="ProtNLM"/>
    </source>
</evidence>